<dbReference type="AlphaFoldDB" id="W0JXF3"/>
<accession>W0JXF3</accession>
<evidence type="ECO:0000313" key="2">
    <source>
        <dbReference type="Proteomes" id="UP000019024"/>
    </source>
</evidence>
<organism evidence="1 2">
    <name type="scientific">Halostagnicola larsenii XH-48</name>
    <dbReference type="NCBI Taxonomy" id="797299"/>
    <lineage>
        <taxon>Archaea</taxon>
        <taxon>Methanobacteriati</taxon>
        <taxon>Methanobacteriota</taxon>
        <taxon>Stenosarchaea group</taxon>
        <taxon>Halobacteria</taxon>
        <taxon>Halobacteriales</taxon>
        <taxon>Natrialbaceae</taxon>
        <taxon>Halostagnicola</taxon>
    </lineage>
</organism>
<protein>
    <submittedName>
        <fullName evidence="1">Uncharacterized protein</fullName>
    </submittedName>
</protein>
<keyword evidence="2" id="KW-1185">Reference proteome</keyword>
<dbReference type="Proteomes" id="UP000019024">
    <property type="component" value="Plasmid unnamed2"/>
</dbReference>
<sequence length="34" mass="4005">MANYLMCFELIEYVEDIIYSMFEFSEEAINCVSG</sequence>
<gene>
    <name evidence="1" type="ORF">HALLA_01370</name>
</gene>
<reference evidence="1 2" key="1">
    <citation type="submission" date="2014-01" db="EMBL/GenBank/DDBJ databases">
        <authorList>
            <consortium name="DOE Joint Genome Institute"/>
            <person name="Anderson I."/>
            <person name="Huntemann M."/>
            <person name="Han J."/>
            <person name="Chen A."/>
            <person name="Kyrpides N."/>
            <person name="Mavromatis K."/>
            <person name="Markowitz V."/>
            <person name="Palaniappan K."/>
            <person name="Ivanova N."/>
            <person name="Schaumberg A."/>
            <person name="Pati A."/>
            <person name="Liolios K."/>
            <person name="Nordberg H.P."/>
            <person name="Cantor M.N."/>
            <person name="Hua S.X."/>
            <person name="Woyke T."/>
        </authorList>
    </citation>
    <scope>NUCLEOTIDE SEQUENCE [LARGE SCALE GENOMIC DNA]</scope>
    <source>
        <strain evidence="1 2">XH-48</strain>
        <plasmid evidence="2">2</plasmid>
    </source>
</reference>
<proteinExistence type="predicted"/>
<dbReference type="EMBL" id="CP007057">
    <property type="protein sequence ID" value="AHG01977.1"/>
    <property type="molecule type" value="Genomic_DNA"/>
</dbReference>
<dbReference type="HOGENOM" id="CLU_3371305_0_0_2"/>
<dbReference type="KEGG" id="hlr:HALLA_01370"/>
<name>W0JXF3_9EURY</name>
<evidence type="ECO:0000313" key="1">
    <source>
        <dbReference type="EMBL" id="AHG01977.1"/>
    </source>
</evidence>
<geneLocation type="plasmid" evidence="1">
    <name>unnamed</name>
</geneLocation>
<keyword evidence="1" id="KW-0614">Plasmid</keyword>